<evidence type="ECO:0000313" key="6">
    <source>
        <dbReference type="EMBL" id="BAF86587.1"/>
    </source>
</evidence>
<protein>
    <submittedName>
        <fullName evidence="6">Putative ABC transport protein</fullName>
    </submittedName>
</protein>
<keyword evidence="3" id="KW-0813">Transport</keyword>
<evidence type="ECO:0000313" key="7">
    <source>
        <dbReference type="Proteomes" id="UP000000270"/>
    </source>
</evidence>
<reference evidence="6 7" key="1">
    <citation type="journal article" date="2007" name="Appl. Environ. Microbiol.">
        <title>Rhizobial factors required for stem nodule maturation and maintenance in Sesbania rostrata-Azorhizobium caulinodans ORS571 symbiosis.</title>
        <authorList>
            <person name="Suzuki S."/>
            <person name="Aono T."/>
            <person name="Lee KB."/>
            <person name="Suzuki T."/>
            <person name="Liu CT."/>
            <person name="Miwa H."/>
            <person name="Wakao S."/>
            <person name="Iki T."/>
            <person name="Oyaizu H."/>
        </authorList>
    </citation>
    <scope>NUCLEOTIDE SEQUENCE [LARGE SCALE GENOMIC DNA]</scope>
    <source>
        <strain evidence="7">ATCC 43989 / DSM 5975 / JCM 20966 / LMG 6465 / NBRC 14845 / NCIMB 13405 / ORS 571</strain>
    </source>
</reference>
<keyword evidence="7" id="KW-1185">Reference proteome</keyword>
<dbReference type="Gene3D" id="3.40.50.2300">
    <property type="match status" value="2"/>
</dbReference>
<dbReference type="SUPFAM" id="SSF53822">
    <property type="entry name" value="Periplasmic binding protein-like I"/>
    <property type="match status" value="1"/>
</dbReference>
<feature type="domain" description="Leucine-binding protein" evidence="5">
    <location>
        <begin position="49"/>
        <end position="387"/>
    </location>
</feature>
<reference evidence="7" key="2">
    <citation type="submission" date="2007-04" db="EMBL/GenBank/DDBJ databases">
        <title>Complete genome sequence of the nitrogen-fixing bacterium Azorhizobium caulinodans ORS571.</title>
        <authorList>
            <person name="Lee K.B."/>
            <person name="Backer P.D."/>
            <person name="Aono T."/>
            <person name="Liu C.T."/>
            <person name="Suzuki S."/>
            <person name="Suzuki T."/>
            <person name="Kaneko T."/>
            <person name="Yamada M."/>
            <person name="Tabata S."/>
            <person name="Kupfer D.M."/>
            <person name="Najar F.Z."/>
            <person name="Wiley G.B."/>
            <person name="Roe B."/>
            <person name="Binnewies T."/>
            <person name="Ussery D."/>
            <person name="Vereecke D."/>
            <person name="Gevers D."/>
            <person name="Holsters M."/>
            <person name="Oyaizu H."/>
        </authorList>
    </citation>
    <scope>NUCLEOTIDE SEQUENCE [LARGE SCALE GENOMIC DNA]</scope>
    <source>
        <strain evidence="7">ATCC 43989 / DSM 5975 / JCM 20966 / LMG 6465 / NBRC 14845 / NCIMB 13405 / ORS 571</strain>
    </source>
</reference>
<dbReference type="KEGG" id="azc:AZC_0589"/>
<dbReference type="Proteomes" id="UP000000270">
    <property type="component" value="Chromosome"/>
</dbReference>
<accession>A8IMP5</accession>
<reference evidence="6 7" key="6">
    <citation type="journal article" date="2011" name="Appl. Environ. Microbiol.">
        <title>Involvement of the azorhizobial chromosome partition gene (parA) in the onset of bacteroid differentiation during Sesbania rostrata stem nodule development.</title>
        <authorList>
            <person name="Liu CT."/>
            <person name="Lee KB."/>
            <person name="Wang YS."/>
            <person name="Peng MH."/>
            <person name="Lee KT."/>
            <person name="Suzuki S."/>
            <person name="Suzuki T."/>
            <person name="Oyaizu H."/>
        </authorList>
    </citation>
    <scope>NUCLEOTIDE SEQUENCE [LARGE SCALE GENOMIC DNA]</scope>
    <source>
        <strain evidence="7">ATCC 43989 / DSM 5975 / JCM 20966 / LMG 6465 / NBRC 14845 / NCIMB 13405 / ORS 571</strain>
    </source>
</reference>
<evidence type="ECO:0000256" key="3">
    <source>
        <dbReference type="ARBA" id="ARBA00022970"/>
    </source>
</evidence>
<dbReference type="HOGENOM" id="CLU_027128_1_0_5"/>
<dbReference type="InterPro" id="IPR028081">
    <property type="entry name" value="Leu-bd"/>
</dbReference>
<dbReference type="EMBL" id="AP009384">
    <property type="protein sequence ID" value="BAF86587.1"/>
    <property type="molecule type" value="Genomic_DNA"/>
</dbReference>
<evidence type="ECO:0000256" key="1">
    <source>
        <dbReference type="ARBA" id="ARBA00010062"/>
    </source>
</evidence>
<dbReference type="CDD" id="cd06327">
    <property type="entry name" value="PBP1_SBP-like"/>
    <property type="match status" value="1"/>
</dbReference>
<proteinExistence type="inferred from homology"/>
<reference evidence="6 7" key="4">
    <citation type="journal article" date="2009" name="Appl. Environ. Microbiol.">
        <title>Comparative genome-wide transcriptional profiling of Azorhizobium caulinodans ORS571 grown under free-living and symbiotic conditions.</title>
        <authorList>
            <person name="Tsukada S."/>
            <person name="Aono T."/>
            <person name="Akiba N."/>
            <person name="Lee KB."/>
            <person name="Liu CT."/>
            <person name="Toyazaki H."/>
            <person name="Oyaizu H."/>
        </authorList>
    </citation>
    <scope>NUCLEOTIDE SEQUENCE [LARGE SCALE GENOMIC DNA]</scope>
    <source>
        <strain evidence="7">ATCC 43989 / DSM 5975 / JCM 20966 / LMG 6465 / NBRC 14845 / NCIMB 13405 / ORS 571</strain>
    </source>
</reference>
<reference evidence="6 7" key="3">
    <citation type="journal article" date="2008" name="BMC Genomics">
        <title>The genome of the versatile nitrogen fixer Azorhizobium caulinodans ORS571.</title>
        <authorList>
            <person name="Lee KB."/>
            <person name="Backer P.D."/>
            <person name="Aono T."/>
            <person name="Liu CT."/>
            <person name="Suzuki S."/>
            <person name="Suzuki T."/>
            <person name="Kaneko T."/>
            <person name="Yamada M."/>
            <person name="Tabata S."/>
            <person name="Kupfer D.M."/>
            <person name="Najar F.Z."/>
            <person name="Wiley G.B."/>
            <person name="Roe B."/>
            <person name="Binnewies T.T."/>
            <person name="Ussery D.W."/>
            <person name="D'Haeze W."/>
            <person name="Herder J.D."/>
            <person name="Gevers D."/>
            <person name="Vereecke D."/>
            <person name="Holsters M."/>
            <person name="Oyaizu H."/>
        </authorList>
    </citation>
    <scope>NUCLEOTIDE SEQUENCE [LARGE SCALE GENOMIC DNA]</scope>
    <source>
        <strain evidence="7">ATCC 43989 / DSM 5975 / JCM 20966 / LMG 6465 / NBRC 14845 / NCIMB 13405 / ORS 571</strain>
    </source>
</reference>
<sequence length="423" mass="45079">MNTTGFSGPPEPASHIGRTHMKRYVTGALAALTAFCLAGTAMADISDGKVKIGVLTDMSGVYSDITGKGSLLAAKMAIDDCLKAECKGMQIEMISSDHQNKADVASATARRWIDQEQVDVLADMSNASIQLAIAPLVKEKNRVALFPGGTARLTGDACQPDHVVQWMWDTYVQVAGVANRLTKPGTSWYLVTADYALGHQLELDAKTAVTAKGGKFLGSTRHPFPAVDLSSPLLAAQGSGADIIALANAGGDTVAGIKTAREFGITDSKQKLVAFFLTANDVKSVGLPVAQGTLLTEGFYWNLDDGTRAFSERFKKEQGAMPSAIQAGVYSSILHYLKAVAAAKSDDAKTVVAKMRELPIKDDVVRNAKLREDGRMVHDFYVFQVKSPGSSKGEWDLYDLVGTIPGDEAFRSIADGKCPLLGK</sequence>
<reference evidence="6 7" key="5">
    <citation type="journal article" date="2010" name="Appl. Environ. Microbiol.">
        <title>phrR-like gene praR of Azorhizobium caulinodans ORS571 is essential for symbiosis with Sesbania rostrata and is involved in expression of reb genes.</title>
        <authorList>
            <person name="Akiba N."/>
            <person name="Aono T."/>
            <person name="Toyazaki H."/>
            <person name="Sato S."/>
            <person name="Oyaizu H."/>
        </authorList>
    </citation>
    <scope>NUCLEOTIDE SEQUENCE [LARGE SCALE GENOMIC DNA]</scope>
    <source>
        <strain evidence="7">ATCC 43989 / DSM 5975 / JCM 20966 / LMG 6465 / NBRC 14845 / NCIMB 13405 / ORS 571</strain>
    </source>
</reference>
<organism evidence="6 7">
    <name type="scientific">Azorhizobium caulinodans (strain ATCC 43989 / DSM 5975 / JCM 20966 / LMG 6465 / NBRC 14845 / NCIMB 13405 / ORS 571)</name>
    <dbReference type="NCBI Taxonomy" id="438753"/>
    <lineage>
        <taxon>Bacteria</taxon>
        <taxon>Pseudomonadati</taxon>
        <taxon>Pseudomonadota</taxon>
        <taxon>Alphaproteobacteria</taxon>
        <taxon>Hyphomicrobiales</taxon>
        <taxon>Xanthobacteraceae</taxon>
        <taxon>Azorhizobium</taxon>
    </lineage>
</organism>
<feature type="chain" id="PRO_5002724604" evidence="4">
    <location>
        <begin position="44"/>
        <end position="423"/>
    </location>
</feature>
<dbReference type="STRING" id="438753.AZC_0589"/>
<evidence type="ECO:0000256" key="4">
    <source>
        <dbReference type="SAM" id="SignalP"/>
    </source>
</evidence>
<dbReference type="InterPro" id="IPR051010">
    <property type="entry name" value="BCAA_transport"/>
</dbReference>
<dbReference type="PANTHER" id="PTHR30483:SF6">
    <property type="entry name" value="PERIPLASMIC BINDING PROTEIN OF ABC TRANSPORTER FOR NATURAL AMINO ACIDS"/>
    <property type="match status" value="1"/>
</dbReference>
<keyword evidence="3" id="KW-0029">Amino-acid transport</keyword>
<evidence type="ECO:0000256" key="2">
    <source>
        <dbReference type="ARBA" id="ARBA00022729"/>
    </source>
</evidence>
<dbReference type="PANTHER" id="PTHR30483">
    <property type="entry name" value="LEUCINE-SPECIFIC-BINDING PROTEIN"/>
    <property type="match status" value="1"/>
</dbReference>
<dbReference type="InterPro" id="IPR028082">
    <property type="entry name" value="Peripla_BP_I"/>
</dbReference>
<gene>
    <name evidence="6" type="ordered locus">AZC_0589</name>
</gene>
<name>A8IMP5_AZOC5</name>
<dbReference type="Pfam" id="PF13458">
    <property type="entry name" value="Peripla_BP_6"/>
    <property type="match status" value="1"/>
</dbReference>
<dbReference type="GO" id="GO:0006865">
    <property type="term" value="P:amino acid transport"/>
    <property type="evidence" value="ECO:0007669"/>
    <property type="project" value="UniProtKB-KW"/>
</dbReference>
<comment type="similarity">
    <text evidence="1">Belongs to the leucine-binding protein family.</text>
</comment>
<evidence type="ECO:0000259" key="5">
    <source>
        <dbReference type="Pfam" id="PF13458"/>
    </source>
</evidence>
<keyword evidence="2 4" id="KW-0732">Signal</keyword>
<feature type="signal peptide" evidence="4">
    <location>
        <begin position="1"/>
        <end position="43"/>
    </location>
</feature>
<dbReference type="AlphaFoldDB" id="A8IMP5"/>
<dbReference type="eggNOG" id="COG0683">
    <property type="taxonomic scope" value="Bacteria"/>
</dbReference>